<evidence type="ECO:0000313" key="1">
    <source>
        <dbReference type="EMBL" id="RYU81074.1"/>
    </source>
</evidence>
<comment type="caution">
    <text evidence="1">The sequence shown here is derived from an EMBL/GenBank/DDBJ whole genome shotgun (WGS) entry which is preliminary data.</text>
</comment>
<reference evidence="1 2" key="1">
    <citation type="submission" date="2019-02" db="EMBL/GenBank/DDBJ databases">
        <title>Bacterial novel species isolated from soil.</title>
        <authorList>
            <person name="Jung H.-Y."/>
        </authorList>
    </citation>
    <scope>NUCLEOTIDE SEQUENCE [LARGE SCALE GENOMIC DNA]</scope>
    <source>
        <strain evidence="1 2">1-3-3-3</strain>
    </source>
</reference>
<keyword evidence="2" id="KW-1185">Reference proteome</keyword>
<protein>
    <submittedName>
        <fullName evidence="1">Uncharacterized protein</fullName>
    </submittedName>
</protein>
<proteinExistence type="predicted"/>
<dbReference type="EMBL" id="SEWE01000011">
    <property type="protein sequence ID" value="RYU81074.1"/>
    <property type="molecule type" value="Genomic_DNA"/>
</dbReference>
<dbReference type="RefSeq" id="WP_129920518.1">
    <property type="nucleotide sequence ID" value="NZ_SEWE01000011.1"/>
</dbReference>
<organism evidence="1 2">
    <name type="scientific">Hymenobacter persicinus</name>
    <dbReference type="NCBI Taxonomy" id="2025506"/>
    <lineage>
        <taxon>Bacteria</taxon>
        <taxon>Pseudomonadati</taxon>
        <taxon>Bacteroidota</taxon>
        <taxon>Cytophagia</taxon>
        <taxon>Cytophagales</taxon>
        <taxon>Hymenobacteraceae</taxon>
        <taxon>Hymenobacter</taxon>
    </lineage>
</organism>
<sequence length="74" mass="8223">MSKPYQLRCSSPHPGAAGRELPLQISHLKICCIDQPGGTPDQAPGYQQDPNPDFMPALQLTTPHWYAERRALPK</sequence>
<accession>A0A4Q5LF13</accession>
<dbReference type="AlphaFoldDB" id="A0A4Q5LF13"/>
<dbReference type="Proteomes" id="UP000294155">
    <property type="component" value="Unassembled WGS sequence"/>
</dbReference>
<gene>
    <name evidence="1" type="ORF">EWM57_07485</name>
</gene>
<name>A0A4Q5LF13_9BACT</name>
<evidence type="ECO:0000313" key="2">
    <source>
        <dbReference type="Proteomes" id="UP000294155"/>
    </source>
</evidence>